<feature type="transmembrane region" description="Helical" evidence="6">
    <location>
        <begin position="57"/>
        <end position="80"/>
    </location>
</feature>
<keyword evidence="5 6" id="KW-0472">Membrane</keyword>
<dbReference type="Pfam" id="PF09335">
    <property type="entry name" value="VTT_dom"/>
    <property type="match status" value="1"/>
</dbReference>
<keyword evidence="3 6" id="KW-0812">Transmembrane</keyword>
<dbReference type="PANTHER" id="PTHR12677:SF59">
    <property type="entry name" value="GOLGI APPARATUS MEMBRANE PROTEIN TVP38-RELATED"/>
    <property type="match status" value="1"/>
</dbReference>
<feature type="transmembrane region" description="Helical" evidence="6">
    <location>
        <begin position="127"/>
        <end position="149"/>
    </location>
</feature>
<protein>
    <recommendedName>
        <fullName evidence="6">TVP38/TMEM64 family membrane protein</fullName>
    </recommendedName>
</protein>
<comment type="subcellular location">
    <subcellularLocation>
        <location evidence="1 6">Cell membrane</location>
        <topology evidence="1 6">Multi-pass membrane protein</topology>
    </subcellularLocation>
</comment>
<evidence type="ECO:0000313" key="10">
    <source>
        <dbReference type="Proteomes" id="UP000321248"/>
    </source>
</evidence>
<organism evidence="9 10">
    <name type="scientific">Alkalisalibacterium limincola</name>
    <dbReference type="NCBI Taxonomy" id="2699169"/>
    <lineage>
        <taxon>Bacteria</taxon>
        <taxon>Pseudomonadati</taxon>
        <taxon>Pseudomonadota</taxon>
        <taxon>Gammaproteobacteria</taxon>
        <taxon>Lysobacterales</taxon>
        <taxon>Lysobacteraceae</taxon>
        <taxon>Alkalisalibacterium</taxon>
    </lineage>
</organism>
<dbReference type="OrthoDB" id="6182976at2"/>
<evidence type="ECO:0000256" key="5">
    <source>
        <dbReference type="ARBA" id="ARBA00023136"/>
    </source>
</evidence>
<reference evidence="9 10" key="1">
    <citation type="submission" date="2019-08" db="EMBL/GenBank/DDBJ databases">
        <authorList>
            <person name="Karlyshev A.V."/>
        </authorList>
    </citation>
    <scope>NUCLEOTIDE SEQUENCE [LARGE SCALE GENOMIC DNA]</scope>
    <source>
        <strain evidence="9 10">Alg18-2.2</strain>
    </source>
</reference>
<evidence type="ECO:0000256" key="1">
    <source>
        <dbReference type="ARBA" id="ARBA00004651"/>
    </source>
</evidence>
<dbReference type="EMBL" id="VRTS01000003">
    <property type="protein sequence ID" value="TXK64368.1"/>
    <property type="molecule type" value="Genomic_DNA"/>
</dbReference>
<sequence>MRPAGRGRGRREGRASSFHGGKGAMRIPLRRIDTPGVAPCRLASMSEHANPTRSRRAFWLVLAGKSMMVLALAGMVYLLWTAWDHEAFVRWKEQAGPVPFFAVMAILPAIGFPVTPFFILAGATFGVTVGLGGSLLALLANFSLCFWLARSGFRPGILRLLERFSVKLPRFDGDHKRALSFVLMVKFTPGVPAFAKNYLLGVAGVPFALYLTVSMLVTGLYAAAFVVLGESVLEHDVNRTVIAAAVIVLAAVGFWWWRRRKAGVAGADDAGTA</sequence>
<dbReference type="InterPro" id="IPR032816">
    <property type="entry name" value="VTT_dom"/>
</dbReference>
<feature type="transmembrane region" description="Helical" evidence="6">
    <location>
        <begin position="207"/>
        <end position="228"/>
    </location>
</feature>
<comment type="caution">
    <text evidence="9">The sequence shown here is derived from an EMBL/GenBank/DDBJ whole genome shotgun (WGS) entry which is preliminary data.</text>
</comment>
<dbReference type="AlphaFoldDB" id="A0A5C8KW97"/>
<dbReference type="PANTHER" id="PTHR12677">
    <property type="entry name" value="GOLGI APPARATUS MEMBRANE PROTEIN TVP38-RELATED"/>
    <property type="match status" value="1"/>
</dbReference>
<feature type="compositionally biased region" description="Basic residues" evidence="7">
    <location>
        <begin position="1"/>
        <end position="11"/>
    </location>
</feature>
<accession>A0A5C8KW97</accession>
<evidence type="ECO:0000256" key="6">
    <source>
        <dbReference type="RuleBase" id="RU366058"/>
    </source>
</evidence>
<keyword evidence="2 6" id="KW-1003">Cell membrane</keyword>
<evidence type="ECO:0000256" key="2">
    <source>
        <dbReference type="ARBA" id="ARBA00022475"/>
    </source>
</evidence>
<dbReference type="InterPro" id="IPR015414">
    <property type="entry name" value="TMEM64"/>
</dbReference>
<evidence type="ECO:0000256" key="3">
    <source>
        <dbReference type="ARBA" id="ARBA00022692"/>
    </source>
</evidence>
<evidence type="ECO:0000256" key="4">
    <source>
        <dbReference type="ARBA" id="ARBA00022989"/>
    </source>
</evidence>
<feature type="transmembrane region" description="Helical" evidence="6">
    <location>
        <begin position="178"/>
        <end position="195"/>
    </location>
</feature>
<keyword evidence="4 6" id="KW-1133">Transmembrane helix</keyword>
<dbReference type="GO" id="GO:0005886">
    <property type="term" value="C:plasma membrane"/>
    <property type="evidence" value="ECO:0007669"/>
    <property type="project" value="UniProtKB-SubCell"/>
</dbReference>
<proteinExistence type="inferred from homology"/>
<comment type="similarity">
    <text evidence="6">Belongs to the TVP38/TMEM64 family.</text>
</comment>
<keyword evidence="10" id="KW-1185">Reference proteome</keyword>
<feature type="region of interest" description="Disordered" evidence="7">
    <location>
        <begin position="1"/>
        <end position="22"/>
    </location>
</feature>
<feature type="domain" description="VTT" evidence="8">
    <location>
        <begin position="112"/>
        <end position="230"/>
    </location>
</feature>
<gene>
    <name evidence="9" type="ORF">FU658_05575</name>
</gene>
<evidence type="ECO:0000313" key="9">
    <source>
        <dbReference type="EMBL" id="TXK64368.1"/>
    </source>
</evidence>
<evidence type="ECO:0000256" key="7">
    <source>
        <dbReference type="SAM" id="MobiDB-lite"/>
    </source>
</evidence>
<evidence type="ECO:0000259" key="8">
    <source>
        <dbReference type="Pfam" id="PF09335"/>
    </source>
</evidence>
<feature type="transmembrane region" description="Helical" evidence="6">
    <location>
        <begin position="240"/>
        <end position="257"/>
    </location>
</feature>
<dbReference type="Proteomes" id="UP000321248">
    <property type="component" value="Unassembled WGS sequence"/>
</dbReference>
<name>A0A5C8KW97_9GAMM</name>
<feature type="transmembrane region" description="Helical" evidence="6">
    <location>
        <begin position="100"/>
        <end position="120"/>
    </location>
</feature>